<keyword evidence="9" id="KW-1185">Reference proteome</keyword>
<comment type="subcellular location">
    <subcellularLocation>
        <location evidence="1">Membrane</location>
        <topology evidence="1">Multi-pass membrane protein</topology>
    </subcellularLocation>
</comment>
<feature type="transmembrane region" description="Helical" evidence="6">
    <location>
        <begin position="247"/>
        <end position="268"/>
    </location>
</feature>
<organism evidence="8 9">
    <name type="scientific">Podospora australis</name>
    <dbReference type="NCBI Taxonomy" id="1536484"/>
    <lineage>
        <taxon>Eukaryota</taxon>
        <taxon>Fungi</taxon>
        <taxon>Dikarya</taxon>
        <taxon>Ascomycota</taxon>
        <taxon>Pezizomycotina</taxon>
        <taxon>Sordariomycetes</taxon>
        <taxon>Sordariomycetidae</taxon>
        <taxon>Sordariales</taxon>
        <taxon>Podosporaceae</taxon>
        <taxon>Podospora</taxon>
    </lineage>
</organism>
<evidence type="ECO:0000313" key="9">
    <source>
        <dbReference type="Proteomes" id="UP001302126"/>
    </source>
</evidence>
<comment type="similarity">
    <text evidence="5">Belongs to the SAT4 family.</text>
</comment>
<feature type="transmembrane region" description="Helical" evidence="6">
    <location>
        <begin position="179"/>
        <end position="200"/>
    </location>
</feature>
<dbReference type="InterPro" id="IPR052337">
    <property type="entry name" value="SAT4-like"/>
</dbReference>
<reference evidence="8" key="1">
    <citation type="journal article" date="2023" name="Mol. Phylogenet. Evol.">
        <title>Genome-scale phylogeny and comparative genomics of the fungal order Sordariales.</title>
        <authorList>
            <person name="Hensen N."/>
            <person name="Bonometti L."/>
            <person name="Westerberg I."/>
            <person name="Brannstrom I.O."/>
            <person name="Guillou S."/>
            <person name="Cros-Aarteil S."/>
            <person name="Calhoun S."/>
            <person name="Haridas S."/>
            <person name="Kuo A."/>
            <person name="Mondo S."/>
            <person name="Pangilinan J."/>
            <person name="Riley R."/>
            <person name="LaButti K."/>
            <person name="Andreopoulos B."/>
            <person name="Lipzen A."/>
            <person name="Chen C."/>
            <person name="Yan M."/>
            <person name="Daum C."/>
            <person name="Ng V."/>
            <person name="Clum A."/>
            <person name="Steindorff A."/>
            <person name="Ohm R.A."/>
            <person name="Martin F."/>
            <person name="Silar P."/>
            <person name="Natvig D.O."/>
            <person name="Lalanne C."/>
            <person name="Gautier V."/>
            <person name="Ament-Velasquez S.L."/>
            <person name="Kruys A."/>
            <person name="Hutchinson M.I."/>
            <person name="Powell A.J."/>
            <person name="Barry K."/>
            <person name="Miller A.N."/>
            <person name="Grigoriev I.V."/>
            <person name="Debuchy R."/>
            <person name="Gladieux P."/>
            <person name="Hiltunen Thoren M."/>
            <person name="Johannesson H."/>
        </authorList>
    </citation>
    <scope>NUCLEOTIDE SEQUENCE</scope>
    <source>
        <strain evidence="8">PSN309</strain>
    </source>
</reference>
<feature type="transmembrane region" description="Helical" evidence="6">
    <location>
        <begin position="44"/>
        <end position="67"/>
    </location>
</feature>
<reference evidence="8" key="2">
    <citation type="submission" date="2023-05" db="EMBL/GenBank/DDBJ databases">
        <authorList>
            <consortium name="Lawrence Berkeley National Laboratory"/>
            <person name="Steindorff A."/>
            <person name="Hensen N."/>
            <person name="Bonometti L."/>
            <person name="Westerberg I."/>
            <person name="Brannstrom I.O."/>
            <person name="Guillou S."/>
            <person name="Cros-Aarteil S."/>
            <person name="Calhoun S."/>
            <person name="Haridas S."/>
            <person name="Kuo A."/>
            <person name="Mondo S."/>
            <person name="Pangilinan J."/>
            <person name="Riley R."/>
            <person name="Labutti K."/>
            <person name="Andreopoulos B."/>
            <person name="Lipzen A."/>
            <person name="Chen C."/>
            <person name="Yanf M."/>
            <person name="Daum C."/>
            <person name="Ng V."/>
            <person name="Clum A."/>
            <person name="Ohm R."/>
            <person name="Martin F."/>
            <person name="Silar P."/>
            <person name="Natvig D."/>
            <person name="Lalanne C."/>
            <person name="Gautier V."/>
            <person name="Ament-Velasquez S.L."/>
            <person name="Kruys A."/>
            <person name="Hutchinson M.I."/>
            <person name="Powell A.J."/>
            <person name="Barry K."/>
            <person name="Miller A.N."/>
            <person name="Grigoriev I.V."/>
            <person name="Debuchy R."/>
            <person name="Gladieux P."/>
            <person name="Thoren M.H."/>
            <person name="Johannesson H."/>
        </authorList>
    </citation>
    <scope>NUCLEOTIDE SEQUENCE</scope>
    <source>
        <strain evidence="8">PSN309</strain>
    </source>
</reference>
<keyword evidence="2 6" id="KW-0812">Transmembrane</keyword>
<accession>A0AAN6WYQ7</accession>
<dbReference type="PANTHER" id="PTHR33048">
    <property type="entry name" value="PTH11-LIKE INTEGRAL MEMBRANE PROTEIN (AFU_ORTHOLOGUE AFUA_5G11245)"/>
    <property type="match status" value="1"/>
</dbReference>
<dbReference type="EMBL" id="MU864372">
    <property type="protein sequence ID" value="KAK4189740.1"/>
    <property type="molecule type" value="Genomic_DNA"/>
</dbReference>
<dbReference type="Proteomes" id="UP001302126">
    <property type="component" value="Unassembled WGS sequence"/>
</dbReference>
<feature type="domain" description="Rhodopsin" evidence="7">
    <location>
        <begin position="29"/>
        <end position="279"/>
    </location>
</feature>
<feature type="transmembrane region" description="Helical" evidence="6">
    <location>
        <begin position="212"/>
        <end position="235"/>
    </location>
</feature>
<protein>
    <recommendedName>
        <fullName evidence="7">Rhodopsin domain-containing protein</fullName>
    </recommendedName>
</protein>
<evidence type="ECO:0000313" key="8">
    <source>
        <dbReference type="EMBL" id="KAK4189740.1"/>
    </source>
</evidence>
<evidence type="ECO:0000256" key="2">
    <source>
        <dbReference type="ARBA" id="ARBA00022692"/>
    </source>
</evidence>
<feature type="transmembrane region" description="Helical" evidence="6">
    <location>
        <begin position="280"/>
        <end position="298"/>
    </location>
</feature>
<feature type="transmembrane region" description="Helical" evidence="6">
    <location>
        <begin position="97"/>
        <end position="119"/>
    </location>
</feature>
<dbReference type="AlphaFoldDB" id="A0AAN6WYQ7"/>
<sequence>MGQHKYDNPAAIVAAAAILQTLSTASVGLRFYSRRWKRQPYIVSDWLILAALVSGTGITAEMFYGVAEKAMGYPLGGTIEDPYAVTGRLNRAKHLELGYLLIGILSLGLIKLSITFLYWHLFAKVIFRRFLIVWMVLIVIWMVGFILAGLLECGAHLTALFGTPQDYLDHCGSAMPSGYGLVGSDVLTDLVTLLIPVPVLMTLQMNKRTRVLTLLTFAIGSLSVGASVAKAYIYITATLGLATEDAISILTGIAIWNYVEVHVGIIAACGPTLRAILSRILPIEAAAISLMSLLGVSLQTKTGSTLPSFVKMPASEEKLKSCGRTPSKGPSERSNITVIDHELESWSEPSKSHSRSNV</sequence>
<dbReference type="Pfam" id="PF20684">
    <property type="entry name" value="Fung_rhodopsin"/>
    <property type="match status" value="1"/>
</dbReference>
<evidence type="ECO:0000256" key="5">
    <source>
        <dbReference type="ARBA" id="ARBA00038359"/>
    </source>
</evidence>
<comment type="caution">
    <text evidence="8">The sequence shown here is derived from an EMBL/GenBank/DDBJ whole genome shotgun (WGS) entry which is preliminary data.</text>
</comment>
<dbReference type="GO" id="GO:0016020">
    <property type="term" value="C:membrane"/>
    <property type="evidence" value="ECO:0007669"/>
    <property type="project" value="UniProtKB-SubCell"/>
</dbReference>
<name>A0AAN6WYQ7_9PEZI</name>
<keyword evidence="4 6" id="KW-0472">Membrane</keyword>
<dbReference type="PANTHER" id="PTHR33048:SF157">
    <property type="entry name" value="INTEGRAL MEMBRANE PROTEIN"/>
    <property type="match status" value="1"/>
</dbReference>
<evidence type="ECO:0000256" key="4">
    <source>
        <dbReference type="ARBA" id="ARBA00023136"/>
    </source>
</evidence>
<gene>
    <name evidence="8" type="ORF">QBC35DRAFT_492248</name>
</gene>
<feature type="transmembrane region" description="Helical" evidence="6">
    <location>
        <begin position="131"/>
        <end position="159"/>
    </location>
</feature>
<proteinExistence type="inferred from homology"/>
<keyword evidence="3 6" id="KW-1133">Transmembrane helix</keyword>
<feature type="transmembrane region" description="Helical" evidence="6">
    <location>
        <begin position="12"/>
        <end position="32"/>
    </location>
</feature>
<evidence type="ECO:0000256" key="1">
    <source>
        <dbReference type="ARBA" id="ARBA00004141"/>
    </source>
</evidence>
<evidence type="ECO:0000256" key="6">
    <source>
        <dbReference type="SAM" id="Phobius"/>
    </source>
</evidence>
<evidence type="ECO:0000259" key="7">
    <source>
        <dbReference type="Pfam" id="PF20684"/>
    </source>
</evidence>
<dbReference type="InterPro" id="IPR049326">
    <property type="entry name" value="Rhodopsin_dom_fungi"/>
</dbReference>
<evidence type="ECO:0000256" key="3">
    <source>
        <dbReference type="ARBA" id="ARBA00022989"/>
    </source>
</evidence>